<dbReference type="EMBL" id="CP102774">
    <property type="protein sequence ID" value="UZF86986.1"/>
    <property type="molecule type" value="Genomic_DNA"/>
</dbReference>
<dbReference type="Pfam" id="PF00528">
    <property type="entry name" value="BPD_transp_1"/>
    <property type="match status" value="1"/>
</dbReference>
<dbReference type="AlphaFoldDB" id="A0A9E7ZVV9"/>
<keyword evidence="2 7" id="KW-0813">Transport</keyword>
<dbReference type="InterPro" id="IPR025966">
    <property type="entry name" value="OppC_N"/>
</dbReference>
<dbReference type="SUPFAM" id="SSF161098">
    <property type="entry name" value="MetI-like"/>
    <property type="match status" value="1"/>
</dbReference>
<feature type="transmembrane region" description="Helical" evidence="7">
    <location>
        <begin position="39"/>
        <end position="61"/>
    </location>
</feature>
<evidence type="ECO:0000256" key="5">
    <source>
        <dbReference type="ARBA" id="ARBA00022989"/>
    </source>
</evidence>
<feature type="transmembrane region" description="Helical" evidence="7">
    <location>
        <begin position="228"/>
        <end position="258"/>
    </location>
</feature>
<keyword evidence="3" id="KW-1003">Cell membrane</keyword>
<name>A0A9E7ZVV9_9HYPH</name>
<evidence type="ECO:0000256" key="3">
    <source>
        <dbReference type="ARBA" id="ARBA00022475"/>
    </source>
</evidence>
<dbReference type="InterPro" id="IPR035906">
    <property type="entry name" value="MetI-like_sf"/>
</dbReference>
<organism evidence="9">
    <name type="scientific">Bosea sp. NBC_00436</name>
    <dbReference type="NCBI Taxonomy" id="2969620"/>
    <lineage>
        <taxon>Bacteria</taxon>
        <taxon>Pseudomonadati</taxon>
        <taxon>Pseudomonadota</taxon>
        <taxon>Alphaproteobacteria</taxon>
        <taxon>Hyphomicrobiales</taxon>
        <taxon>Boseaceae</taxon>
        <taxon>Bosea</taxon>
    </lineage>
</organism>
<evidence type="ECO:0000256" key="2">
    <source>
        <dbReference type="ARBA" id="ARBA00022448"/>
    </source>
</evidence>
<keyword evidence="6 7" id="KW-0472">Membrane</keyword>
<dbReference type="CDD" id="cd06261">
    <property type="entry name" value="TM_PBP2"/>
    <property type="match status" value="1"/>
</dbReference>
<feature type="transmembrane region" description="Helical" evidence="7">
    <location>
        <begin position="278"/>
        <end position="300"/>
    </location>
</feature>
<evidence type="ECO:0000256" key="4">
    <source>
        <dbReference type="ARBA" id="ARBA00022692"/>
    </source>
</evidence>
<feature type="domain" description="ABC transmembrane type-1" evidence="8">
    <location>
        <begin position="100"/>
        <end position="300"/>
    </location>
</feature>
<comment type="similarity">
    <text evidence="7">Belongs to the binding-protein-dependent transport system permease family.</text>
</comment>
<dbReference type="PANTHER" id="PTHR43386">
    <property type="entry name" value="OLIGOPEPTIDE TRANSPORT SYSTEM PERMEASE PROTEIN APPC"/>
    <property type="match status" value="1"/>
</dbReference>
<dbReference type="Gene3D" id="1.10.3720.10">
    <property type="entry name" value="MetI-like"/>
    <property type="match status" value="1"/>
</dbReference>
<accession>A0A9E7ZVV9</accession>
<evidence type="ECO:0000256" key="7">
    <source>
        <dbReference type="RuleBase" id="RU363032"/>
    </source>
</evidence>
<dbReference type="Pfam" id="PF12911">
    <property type="entry name" value="OppC_N"/>
    <property type="match status" value="1"/>
</dbReference>
<keyword evidence="4 7" id="KW-0812">Transmembrane</keyword>
<evidence type="ECO:0000256" key="1">
    <source>
        <dbReference type="ARBA" id="ARBA00004651"/>
    </source>
</evidence>
<feature type="transmembrane region" description="Helical" evidence="7">
    <location>
        <begin position="102"/>
        <end position="124"/>
    </location>
</feature>
<dbReference type="GO" id="GO:0055085">
    <property type="term" value="P:transmembrane transport"/>
    <property type="evidence" value="ECO:0007669"/>
    <property type="project" value="InterPro"/>
</dbReference>
<feature type="transmembrane region" description="Helical" evidence="7">
    <location>
        <begin position="136"/>
        <end position="159"/>
    </location>
</feature>
<dbReference type="InterPro" id="IPR000515">
    <property type="entry name" value="MetI-like"/>
</dbReference>
<evidence type="ECO:0000313" key="9">
    <source>
        <dbReference type="EMBL" id="UZF86986.1"/>
    </source>
</evidence>
<proteinExistence type="inferred from homology"/>
<keyword evidence="5 7" id="KW-1133">Transmembrane helix</keyword>
<dbReference type="PANTHER" id="PTHR43386:SF23">
    <property type="entry name" value="ABC TRANSPORTER"/>
    <property type="match status" value="1"/>
</dbReference>
<reference evidence="9" key="1">
    <citation type="submission" date="2022-08" db="EMBL/GenBank/DDBJ databases">
        <title>Complete Genome Sequences of 2 Bosea sp. soil isolates.</title>
        <authorList>
            <person name="Alvarez Arevalo M."/>
            <person name="Sterndorff E.B."/>
            <person name="Faurdal D."/>
            <person name="Joergensen T.S."/>
            <person name="Weber T."/>
        </authorList>
    </citation>
    <scope>NUCLEOTIDE SEQUENCE</scope>
    <source>
        <strain evidence="9">NBC_00436</strain>
    </source>
</reference>
<feature type="transmembrane region" description="Helical" evidence="7">
    <location>
        <begin position="165"/>
        <end position="184"/>
    </location>
</feature>
<evidence type="ECO:0000256" key="6">
    <source>
        <dbReference type="ARBA" id="ARBA00023136"/>
    </source>
</evidence>
<dbReference type="InterPro" id="IPR050366">
    <property type="entry name" value="BP-dependent_transpt_permease"/>
</dbReference>
<protein>
    <submittedName>
        <fullName evidence="9">ABC transporter permease</fullName>
    </submittedName>
</protein>
<dbReference type="PROSITE" id="PS50928">
    <property type="entry name" value="ABC_TM1"/>
    <property type="match status" value="1"/>
</dbReference>
<comment type="subcellular location">
    <subcellularLocation>
        <location evidence="1 7">Cell membrane</location>
        <topology evidence="1 7">Multi-pass membrane protein</topology>
    </subcellularLocation>
</comment>
<evidence type="ECO:0000259" key="8">
    <source>
        <dbReference type="PROSITE" id="PS50928"/>
    </source>
</evidence>
<gene>
    <name evidence="9" type="ORF">NWE54_25065</name>
</gene>
<sequence>MAGSTLASPSANPAGGAAAAAVSVSPARETWRRFRRHKLAMASTVVLGLLVLGVIVGPWLWPVAINDIDFSAQLQGPSWAHPFGTDDLGQDILARMMYGGRISLAVGLAAMIVATTVGVIIGALAGMSRKYADPVLMWVTDLFLSLPQLPLLLLVIYLFREQLKAVFGVEGGVFVLIVVVIGGLRWMPVARLVRAQFLSLREKEFVEAARAHGATKARQMFNHILPNALGPVIVAATIEVSSAIIAESTLSFLGLGFPPDIPTWGRLLFDAKDQLDTAPHWALFPGAAIFLTVLSINFIGDGLRDALDPRRVI</sequence>
<dbReference type="GO" id="GO:0005886">
    <property type="term" value="C:plasma membrane"/>
    <property type="evidence" value="ECO:0007669"/>
    <property type="project" value="UniProtKB-SubCell"/>
</dbReference>